<dbReference type="AlphaFoldDB" id="A0A365L7T7"/>
<dbReference type="PANTHER" id="PTHR42850">
    <property type="entry name" value="METALLOPHOSPHOESTERASE"/>
    <property type="match status" value="1"/>
</dbReference>
<dbReference type="InterPro" id="IPR029052">
    <property type="entry name" value="Metallo-depent_PP-like"/>
</dbReference>
<dbReference type="InterPro" id="IPR050126">
    <property type="entry name" value="Ap4A_hydrolase"/>
</dbReference>
<dbReference type="CDD" id="cd00838">
    <property type="entry name" value="MPP_superfamily"/>
    <property type="match status" value="1"/>
</dbReference>
<dbReference type="Proteomes" id="UP000251002">
    <property type="component" value="Unassembled WGS sequence"/>
</dbReference>
<organism evidence="3 4">
    <name type="scientific">Planococcus halotolerans</name>
    <dbReference type="NCBI Taxonomy" id="2233542"/>
    <lineage>
        <taxon>Bacteria</taxon>
        <taxon>Bacillati</taxon>
        <taxon>Bacillota</taxon>
        <taxon>Bacilli</taxon>
        <taxon>Bacillales</taxon>
        <taxon>Caryophanaceae</taxon>
        <taxon>Planococcus</taxon>
    </lineage>
</organism>
<name>A0A365L7T7_9BACL</name>
<dbReference type="Gene3D" id="3.60.21.10">
    <property type="match status" value="1"/>
</dbReference>
<sequence length="253" mass="28393">MKFAVITDVHGNAGALEAVLAEIDAAGDVSHIYCLGDMIAIGHETNEVLGILFDRNDVSMITGNHDEAVLALAAGREYPRSHLHVLAHHQWIADGMDKGFIAKLEKLPRVIREEFSGHRVLFTHYHMEKRKTEVPISEDPFSQIVEPNLDSAEKMFSGHDESLICFGHHHPQHFFHNDRTIYLNPGALGCNDKPEAPYAIIEAQDEGFEVEIKSATYDNKAFLEAYDKLQVPERDFILRIFHGGQASASLKKR</sequence>
<gene>
    <name evidence="3" type="ORF">DP120_03980</name>
</gene>
<keyword evidence="4" id="KW-1185">Reference proteome</keyword>
<comment type="similarity">
    <text evidence="1">Belongs to the metallophosphoesterase superfamily. YfcE family.</text>
</comment>
<dbReference type="InterPro" id="IPR011152">
    <property type="entry name" value="Pesterase_MJ0912"/>
</dbReference>
<accession>A0A365L7T7</accession>
<dbReference type="Pfam" id="PF12850">
    <property type="entry name" value="Metallophos_2"/>
    <property type="match status" value="1"/>
</dbReference>
<comment type="caution">
    <text evidence="3">The sequence shown here is derived from an EMBL/GenBank/DDBJ whole genome shotgun (WGS) entry which is preliminary data.</text>
</comment>
<dbReference type="RefSeq" id="WP_112222013.1">
    <property type="nucleotide sequence ID" value="NZ_CP196859.1"/>
</dbReference>
<dbReference type="SUPFAM" id="SSF56300">
    <property type="entry name" value="Metallo-dependent phosphatases"/>
    <property type="match status" value="1"/>
</dbReference>
<dbReference type="PANTHER" id="PTHR42850:SF2">
    <property type="entry name" value="BLL5683 PROTEIN"/>
    <property type="match status" value="1"/>
</dbReference>
<dbReference type="PIRSF" id="PIRSF000883">
    <property type="entry name" value="Pesterase_MJ0912"/>
    <property type="match status" value="1"/>
</dbReference>
<feature type="domain" description="Calcineurin-like phosphoesterase" evidence="2">
    <location>
        <begin position="1"/>
        <end position="205"/>
    </location>
</feature>
<dbReference type="EMBL" id="QLZR01000001">
    <property type="protein sequence ID" value="RAZ81443.1"/>
    <property type="molecule type" value="Genomic_DNA"/>
</dbReference>
<evidence type="ECO:0000313" key="4">
    <source>
        <dbReference type="Proteomes" id="UP000251002"/>
    </source>
</evidence>
<evidence type="ECO:0000313" key="3">
    <source>
        <dbReference type="EMBL" id="RAZ81443.1"/>
    </source>
</evidence>
<dbReference type="InterPro" id="IPR024654">
    <property type="entry name" value="Calcineurin-like_PHP_lpxH"/>
</dbReference>
<evidence type="ECO:0000259" key="2">
    <source>
        <dbReference type="Pfam" id="PF12850"/>
    </source>
</evidence>
<protein>
    <submittedName>
        <fullName evidence="3">Metallophosphoesterase</fullName>
    </submittedName>
</protein>
<proteinExistence type="inferred from homology"/>
<dbReference type="GO" id="GO:0005737">
    <property type="term" value="C:cytoplasm"/>
    <property type="evidence" value="ECO:0007669"/>
    <property type="project" value="TreeGrafter"/>
</dbReference>
<reference evidence="3 4" key="1">
    <citation type="submission" date="2018-06" db="EMBL/GenBank/DDBJ databases">
        <title>The draft genome sequences of strains SCU63 and S1.</title>
        <authorList>
            <person name="Gan L."/>
        </authorList>
    </citation>
    <scope>NUCLEOTIDE SEQUENCE [LARGE SCALE GENOMIC DNA]</scope>
    <source>
        <strain evidence="3 4">SCU63</strain>
    </source>
</reference>
<dbReference type="GO" id="GO:0016791">
    <property type="term" value="F:phosphatase activity"/>
    <property type="evidence" value="ECO:0007669"/>
    <property type="project" value="TreeGrafter"/>
</dbReference>
<evidence type="ECO:0000256" key="1">
    <source>
        <dbReference type="ARBA" id="ARBA00008950"/>
    </source>
</evidence>